<evidence type="ECO:0000256" key="2">
    <source>
        <dbReference type="ARBA" id="ARBA00023329"/>
    </source>
</evidence>
<feature type="region of interest" description="Disordered" evidence="3">
    <location>
        <begin position="453"/>
        <end position="504"/>
    </location>
</feature>
<dbReference type="SMART" id="SM00800">
    <property type="entry name" value="uDENN"/>
    <property type="match status" value="1"/>
</dbReference>
<dbReference type="GO" id="GO:0032456">
    <property type="term" value="P:endocytic recycling"/>
    <property type="evidence" value="ECO:0007669"/>
    <property type="project" value="TreeGrafter"/>
</dbReference>
<evidence type="ECO:0000256" key="3">
    <source>
        <dbReference type="SAM" id="MobiDB-lite"/>
    </source>
</evidence>
<dbReference type="KEGG" id="goe:100906358"/>
<feature type="compositionally biased region" description="Pro residues" evidence="3">
    <location>
        <begin position="482"/>
        <end position="504"/>
    </location>
</feature>
<dbReference type="Pfam" id="PF03455">
    <property type="entry name" value="dDENN"/>
    <property type="match status" value="1"/>
</dbReference>
<accession>A0AAJ7WIT6</accession>
<evidence type="ECO:0000313" key="5">
    <source>
        <dbReference type="Proteomes" id="UP000694867"/>
    </source>
</evidence>
<dbReference type="SMART" id="SM00799">
    <property type="entry name" value="DENN"/>
    <property type="match status" value="1"/>
</dbReference>
<name>A0AAJ7WIT6_9ACAR</name>
<dbReference type="Gene3D" id="3.40.50.11500">
    <property type="match status" value="1"/>
</dbReference>
<dbReference type="GO" id="GO:0006897">
    <property type="term" value="P:endocytosis"/>
    <property type="evidence" value="ECO:0007669"/>
    <property type="project" value="TreeGrafter"/>
</dbReference>
<dbReference type="PANTHER" id="PTHR13196:SF14">
    <property type="entry name" value="UDENN DOMAIN-CONTAINING PROTEIN"/>
    <property type="match status" value="1"/>
</dbReference>
<dbReference type="Proteomes" id="UP000694867">
    <property type="component" value="Unplaced"/>
</dbReference>
<dbReference type="PROSITE" id="PS50211">
    <property type="entry name" value="DENN"/>
    <property type="match status" value="1"/>
</dbReference>
<dbReference type="Gene3D" id="6.10.140.1000">
    <property type="match status" value="1"/>
</dbReference>
<dbReference type="Pfam" id="PF02141">
    <property type="entry name" value="DENN"/>
    <property type="match status" value="1"/>
</dbReference>
<gene>
    <name evidence="6" type="primary">LOC100906358</name>
</gene>
<reference evidence="6" key="1">
    <citation type="submission" date="2025-08" db="UniProtKB">
        <authorList>
            <consortium name="RefSeq"/>
        </authorList>
    </citation>
    <scope>IDENTIFICATION</scope>
</reference>
<evidence type="ECO:0000256" key="1">
    <source>
        <dbReference type="ARBA" id="ARBA00004132"/>
    </source>
</evidence>
<proteinExistence type="predicted"/>
<keyword evidence="5" id="KW-1185">Reference proteome</keyword>
<evidence type="ECO:0000313" key="6">
    <source>
        <dbReference type="RefSeq" id="XP_028967533.1"/>
    </source>
</evidence>
<dbReference type="InterPro" id="IPR005113">
    <property type="entry name" value="uDENN_dom"/>
</dbReference>
<keyword evidence="2" id="KW-0968">Cytoplasmic vesicle</keyword>
<dbReference type="InterPro" id="IPR043153">
    <property type="entry name" value="DENN_C"/>
</dbReference>
<dbReference type="PANTHER" id="PTHR13196">
    <property type="entry name" value="DENN DOMAIN-CONTAINING"/>
    <property type="match status" value="1"/>
</dbReference>
<dbReference type="InterPro" id="IPR040032">
    <property type="entry name" value="DENND1A/B/C"/>
</dbReference>
<feature type="compositionally biased region" description="Pro residues" evidence="3">
    <location>
        <begin position="647"/>
        <end position="660"/>
    </location>
</feature>
<sequence length="666" mass="75601">MAGDPQDSRIRLEPDRVFSLFAEVALPTQNNEQPWVLRTFPQNFDKHQILKMVAQSAVPVSAEHAASICQGMVTHFSFVITAVDSKWSFGFVRHTPQAPTCLVLVSDLPWHDTFYRLLNHIADLTAKREDFLAEDFLDNLYRAAVPQPGFQLLINYNHGRSAWSCITCDHTATPSIPEDRNLTEYYNACDHNIMIQIFTAMLHERRIVIVSRRLNRLSSCVQAANLLIYPMQWQHLFIPVLPLGLVDTLNAPMPYLIGVPSSTWERVRQSEMGDVVIYHADQNVFTNPFHDRLPQDLEQSLKHKLKIPDAQLGDNFAQAFMHILVVLIGDYRSGFWINPQTGSVDFDRERFLLSQPSSLRPFLEGMLQLQIFAEFVENRMRRVNEPNMDRFELDAAIFKKNPHKFKYKEWLQQKPASAVRSAYKQVKQTGNLVKDKGKKAYKEIQTKINSAGTHEKFPRRHSGVPPTLQRMHTSPSIRLGPPERPPPPERPIPPRRPTSPPPAVPVVNDLICLEDSPQKSYAPEGFEDRFVLPTQNGNGASQLLSSSALLFHHSASDNVLNTRRYSMDFDYGGEPQEYLTKITNGLRISSEPSQVNPARVRSATRAGLPILQPPPRKADLKRPSHHPPRPPRGSALHLLNDETRLGQPPPVWAPSRPPTNPFANPI</sequence>
<feature type="region of interest" description="Disordered" evidence="3">
    <location>
        <begin position="603"/>
        <end position="666"/>
    </location>
</feature>
<dbReference type="GeneID" id="100906358"/>
<protein>
    <submittedName>
        <fullName evidence="6">DENN domain-containing protein 1B</fullName>
    </submittedName>
</protein>
<dbReference type="GO" id="GO:0005829">
    <property type="term" value="C:cytosol"/>
    <property type="evidence" value="ECO:0007669"/>
    <property type="project" value="TreeGrafter"/>
</dbReference>
<dbReference type="AlphaFoldDB" id="A0AAJ7WIT6"/>
<dbReference type="FunFam" id="3.30.450.200:FF:000003">
    <property type="entry name" value="DENN domain containing 1A"/>
    <property type="match status" value="1"/>
</dbReference>
<dbReference type="InterPro" id="IPR001194">
    <property type="entry name" value="cDENN_dom"/>
</dbReference>
<organism evidence="5 6">
    <name type="scientific">Galendromus occidentalis</name>
    <name type="common">western predatory mite</name>
    <dbReference type="NCBI Taxonomy" id="34638"/>
    <lineage>
        <taxon>Eukaryota</taxon>
        <taxon>Metazoa</taxon>
        <taxon>Ecdysozoa</taxon>
        <taxon>Arthropoda</taxon>
        <taxon>Chelicerata</taxon>
        <taxon>Arachnida</taxon>
        <taxon>Acari</taxon>
        <taxon>Parasitiformes</taxon>
        <taxon>Mesostigmata</taxon>
        <taxon>Gamasina</taxon>
        <taxon>Phytoseioidea</taxon>
        <taxon>Phytoseiidae</taxon>
        <taxon>Typhlodrominae</taxon>
        <taxon>Galendromus</taxon>
    </lineage>
</organism>
<dbReference type="SMART" id="SM00801">
    <property type="entry name" value="dDENN"/>
    <property type="match status" value="1"/>
</dbReference>
<dbReference type="RefSeq" id="XP_028967533.1">
    <property type="nucleotide sequence ID" value="XM_029111700.1"/>
</dbReference>
<dbReference type="InterPro" id="IPR005112">
    <property type="entry name" value="dDENN_dom"/>
</dbReference>
<dbReference type="GO" id="GO:0005085">
    <property type="term" value="F:guanyl-nucleotide exchange factor activity"/>
    <property type="evidence" value="ECO:0007669"/>
    <property type="project" value="InterPro"/>
</dbReference>
<feature type="domain" description="UDENN" evidence="4">
    <location>
        <begin position="18"/>
        <end position="386"/>
    </location>
</feature>
<dbReference type="GO" id="GO:1901981">
    <property type="term" value="F:phosphatidylinositol phosphate binding"/>
    <property type="evidence" value="ECO:0007669"/>
    <property type="project" value="TreeGrafter"/>
</dbReference>
<dbReference type="FunFam" id="3.40.50.11500:FF:000004">
    <property type="entry name" value="DENN domain-containing protein 2C isoform X1"/>
    <property type="match status" value="1"/>
</dbReference>
<evidence type="ECO:0000259" key="4">
    <source>
        <dbReference type="PROSITE" id="PS50211"/>
    </source>
</evidence>
<dbReference type="Gene3D" id="3.30.450.200">
    <property type="match status" value="1"/>
</dbReference>
<comment type="subcellular location">
    <subcellularLocation>
        <location evidence="1">Cytoplasmic vesicle</location>
        <location evidence="1">Clathrin-coated vesicle</location>
    </subcellularLocation>
</comment>
<dbReference type="GO" id="GO:0030136">
    <property type="term" value="C:clathrin-coated vesicle"/>
    <property type="evidence" value="ECO:0007669"/>
    <property type="project" value="UniProtKB-SubCell"/>
</dbReference>
<dbReference type="InterPro" id="IPR037516">
    <property type="entry name" value="Tripartite_DENN"/>
</dbReference>